<evidence type="ECO:0000256" key="1">
    <source>
        <dbReference type="SAM" id="Phobius"/>
    </source>
</evidence>
<reference evidence="2" key="1">
    <citation type="journal article" date="2023" name="Int. J. Syst. Evol. Microbiol.">
        <title>Methylocystis iwaonis sp. nov., a type II methane-oxidizing bacterium from surface soil of a rice paddy field in Japan, and emended description of the genus Methylocystis (ex Whittenbury et al. 1970) Bowman et al. 1993.</title>
        <authorList>
            <person name="Kaise H."/>
            <person name="Sawadogo J.B."/>
            <person name="Alam M.S."/>
            <person name="Ueno C."/>
            <person name="Dianou D."/>
            <person name="Shinjo R."/>
            <person name="Asakawa S."/>
        </authorList>
    </citation>
    <scope>NUCLEOTIDE SEQUENCE</scope>
    <source>
        <strain evidence="2">LMG27198</strain>
    </source>
</reference>
<keyword evidence="3" id="KW-1185">Reference proteome</keyword>
<dbReference type="EMBL" id="BSEC01000001">
    <property type="protein sequence ID" value="GLI92526.1"/>
    <property type="molecule type" value="Genomic_DNA"/>
</dbReference>
<evidence type="ECO:0000313" key="3">
    <source>
        <dbReference type="Proteomes" id="UP001144323"/>
    </source>
</evidence>
<keyword evidence="1" id="KW-0472">Membrane</keyword>
<dbReference type="AlphaFoldDB" id="A0A9W6LRL3"/>
<dbReference type="Proteomes" id="UP001144323">
    <property type="component" value="Unassembled WGS sequence"/>
</dbReference>
<comment type="caution">
    <text evidence="2">The sequence shown here is derived from an EMBL/GenBank/DDBJ whole genome shotgun (WGS) entry which is preliminary data.</text>
</comment>
<gene>
    <name evidence="2" type="ORF">LMG27198_15180</name>
</gene>
<feature type="transmembrane region" description="Helical" evidence="1">
    <location>
        <begin position="43"/>
        <end position="63"/>
    </location>
</feature>
<protein>
    <submittedName>
        <fullName evidence="2">Uncharacterized protein</fullName>
    </submittedName>
</protein>
<evidence type="ECO:0000313" key="2">
    <source>
        <dbReference type="EMBL" id="GLI92526.1"/>
    </source>
</evidence>
<keyword evidence="1" id="KW-1133">Transmembrane helix</keyword>
<accession>A0A9W6LRL3</accession>
<dbReference type="RefSeq" id="WP_281801797.1">
    <property type="nucleotide sequence ID" value="NZ_BSEC01000001.1"/>
</dbReference>
<proteinExistence type="predicted"/>
<sequence length="65" mass="6964">MTIDAFDPLATGHRPIRNPAAAAVRWEPRAIARVSGAADYAETVFLCCVVTAVASVLPLVMFLHL</sequence>
<keyword evidence="1" id="KW-0812">Transmembrane</keyword>
<name>A0A9W6LRL3_9HYPH</name>
<organism evidence="2 3">
    <name type="scientific">Methylocystis echinoides</name>
    <dbReference type="NCBI Taxonomy" id="29468"/>
    <lineage>
        <taxon>Bacteria</taxon>
        <taxon>Pseudomonadati</taxon>
        <taxon>Pseudomonadota</taxon>
        <taxon>Alphaproteobacteria</taxon>
        <taxon>Hyphomicrobiales</taxon>
        <taxon>Methylocystaceae</taxon>
        <taxon>Methylocystis</taxon>
    </lineage>
</organism>